<dbReference type="Pfam" id="PF00078">
    <property type="entry name" value="RVT_1"/>
    <property type="match status" value="1"/>
</dbReference>
<accession>A0ABQ8LYD0</accession>
<comment type="caution">
    <text evidence="4">The sequence shown here is derived from an EMBL/GenBank/DDBJ whole genome shotgun (WGS) entry which is preliminary data.</text>
</comment>
<evidence type="ECO:0000256" key="1">
    <source>
        <dbReference type="ARBA" id="ARBA00010879"/>
    </source>
</evidence>
<organism evidence="4 5">
    <name type="scientific">Labeo rohita</name>
    <name type="common">Indian major carp</name>
    <name type="synonym">Cyprinus rohita</name>
    <dbReference type="NCBI Taxonomy" id="84645"/>
    <lineage>
        <taxon>Eukaryota</taxon>
        <taxon>Metazoa</taxon>
        <taxon>Chordata</taxon>
        <taxon>Craniata</taxon>
        <taxon>Vertebrata</taxon>
        <taxon>Euteleostomi</taxon>
        <taxon>Actinopterygii</taxon>
        <taxon>Neopterygii</taxon>
        <taxon>Teleostei</taxon>
        <taxon>Ostariophysi</taxon>
        <taxon>Cypriniformes</taxon>
        <taxon>Cyprinidae</taxon>
        <taxon>Labeoninae</taxon>
        <taxon>Labeonini</taxon>
        <taxon>Labeo</taxon>
    </lineage>
</organism>
<evidence type="ECO:0000313" key="5">
    <source>
        <dbReference type="Proteomes" id="UP000830375"/>
    </source>
</evidence>
<dbReference type="CDD" id="cd01647">
    <property type="entry name" value="RT_LTR"/>
    <property type="match status" value="1"/>
</dbReference>
<dbReference type="InterPro" id="IPR043128">
    <property type="entry name" value="Rev_trsase/Diguanyl_cyclase"/>
</dbReference>
<dbReference type="Pfam" id="PF22938">
    <property type="entry name" value="Integrase_p58_C"/>
    <property type="match status" value="1"/>
</dbReference>
<dbReference type="InterPro" id="IPR043502">
    <property type="entry name" value="DNA/RNA_pol_sf"/>
</dbReference>
<dbReference type="Proteomes" id="UP000830375">
    <property type="component" value="Unassembled WGS sequence"/>
</dbReference>
<evidence type="ECO:0000256" key="2">
    <source>
        <dbReference type="ARBA" id="ARBA00012180"/>
    </source>
</evidence>
<dbReference type="Pfam" id="PF17919">
    <property type="entry name" value="RT_RNaseH_2"/>
    <property type="match status" value="1"/>
</dbReference>
<reference evidence="4 5" key="1">
    <citation type="submission" date="2022-01" db="EMBL/GenBank/DDBJ databases">
        <title>A high-quality chromosome-level genome assembly of rohu carp, Labeo rohita.</title>
        <authorList>
            <person name="Arick M.A. II"/>
            <person name="Hsu C.-Y."/>
            <person name="Magbanua Z."/>
            <person name="Pechanova O."/>
            <person name="Grover C."/>
            <person name="Miller E."/>
            <person name="Thrash A."/>
            <person name="Ezzel L."/>
            <person name="Alam S."/>
            <person name="Benzie J."/>
            <person name="Hamilton M."/>
            <person name="Karsi A."/>
            <person name="Lawrence M.L."/>
            <person name="Peterson D.G."/>
        </authorList>
    </citation>
    <scope>NUCLEOTIDE SEQUENCE [LARGE SCALE GENOMIC DNA]</scope>
    <source>
        <strain evidence="5">BAU-BD-2019</strain>
        <tissue evidence="4">Blood</tissue>
    </source>
</reference>
<dbReference type="Gene3D" id="3.30.70.270">
    <property type="match status" value="3"/>
</dbReference>
<dbReference type="Gene3D" id="3.10.10.10">
    <property type="entry name" value="HIV Type 1 Reverse Transcriptase, subunit A, domain 1"/>
    <property type="match status" value="2"/>
</dbReference>
<keyword evidence="5" id="KW-1185">Reference proteome</keyword>
<evidence type="ECO:0000313" key="4">
    <source>
        <dbReference type="EMBL" id="KAI2655654.1"/>
    </source>
</evidence>
<dbReference type="PROSITE" id="PS50878">
    <property type="entry name" value="RT_POL"/>
    <property type="match status" value="1"/>
</dbReference>
<feature type="domain" description="Reverse transcriptase" evidence="3">
    <location>
        <begin position="160"/>
        <end position="360"/>
    </location>
</feature>
<name>A0ABQ8LYD0_LABRO</name>
<dbReference type="SUPFAM" id="SSF56672">
    <property type="entry name" value="DNA/RNA polymerases"/>
    <property type="match status" value="1"/>
</dbReference>
<dbReference type="InterPro" id="IPR000477">
    <property type="entry name" value="RT_dom"/>
</dbReference>
<sequence length="505" mass="57939">MIAPVRKADRSYLEPLPIIGTPFDRIGMDILGPLVKRSSEGWTAEEPAQCSVASYILQMRDKLENFRNMTQENLQMARKKQRYGTCKLLAKWQGPYLVQRKLGPVTCEILCPEWKRPKQILHVNLLREFKDRTVENENQVAMMVQAVDEEVDEEEMEPVRHSEDIPEKPGLTKVLTRNIILKDSTPIRQKPYRVPEKMVEKLKTEVKMMLEMGIVEPSQSEWSSPILLVPKKDGGVRFCTDFRKLNSVSCFDSYPMPRIDELIERLDPTLLSGLYQYTVMPFGLHGAPATFQRLMDGILAGCEQYAAAYLDDVVTYSQSWQEHLEHLSDILKRLQKAGLTINSSKCSWAQVEVKYLGYLLGHGQIKPQVEKLKAIQNIPQPQTKKQVRSFLGLTGWYHRFIPHFSSLASPLRDLTKKSPSKFHWARECQEAFEALKQLLCQEPILQSPDFSKRFLVQVDASDVGLGAVLAQGDLGSEQPVWFLSRKLFERERRYSTVEKEGLAIK</sequence>
<dbReference type="PANTHER" id="PTHR33064">
    <property type="entry name" value="POL PROTEIN"/>
    <property type="match status" value="1"/>
</dbReference>
<protein>
    <recommendedName>
        <fullName evidence="2">ribonuclease H</fullName>
        <ecNumber evidence="2">3.1.26.4</ecNumber>
    </recommendedName>
</protein>
<dbReference type="InterPro" id="IPR054465">
    <property type="entry name" value="Integrase_p58-like_C"/>
</dbReference>
<dbReference type="EC" id="3.1.26.4" evidence="2"/>
<dbReference type="Gene3D" id="3.10.20.370">
    <property type="match status" value="1"/>
</dbReference>
<dbReference type="InterPro" id="IPR041577">
    <property type="entry name" value="RT_RNaseH_2"/>
</dbReference>
<gene>
    <name evidence="4" type="ORF">H4Q32_024249</name>
</gene>
<proteinExistence type="inferred from homology"/>
<dbReference type="InterPro" id="IPR051320">
    <property type="entry name" value="Viral_Replic_Matur_Polypro"/>
</dbReference>
<evidence type="ECO:0000259" key="3">
    <source>
        <dbReference type="PROSITE" id="PS50878"/>
    </source>
</evidence>
<comment type="similarity">
    <text evidence="1">Belongs to the beta type-B retroviral polymerase family. HERV class-II K(HML-2) pol subfamily.</text>
</comment>
<dbReference type="PANTHER" id="PTHR33064:SF29">
    <property type="entry name" value="PEPTIDASE A2 DOMAIN-CONTAINING PROTEIN-RELATED"/>
    <property type="match status" value="1"/>
</dbReference>
<dbReference type="EMBL" id="JACTAM010000016">
    <property type="protein sequence ID" value="KAI2655654.1"/>
    <property type="molecule type" value="Genomic_DNA"/>
</dbReference>